<dbReference type="GO" id="GO:0005576">
    <property type="term" value="C:extracellular region"/>
    <property type="evidence" value="ECO:0007669"/>
    <property type="project" value="UniProtKB-SubCell"/>
</dbReference>
<dbReference type="InterPro" id="IPR002861">
    <property type="entry name" value="Reeler_dom"/>
</dbReference>
<organism evidence="10 11">
    <name type="scientific">Octopus vulgaris</name>
    <name type="common">Common octopus</name>
    <dbReference type="NCBI Taxonomy" id="6645"/>
    <lineage>
        <taxon>Eukaryota</taxon>
        <taxon>Metazoa</taxon>
        <taxon>Spiralia</taxon>
        <taxon>Lophotrochozoa</taxon>
        <taxon>Mollusca</taxon>
        <taxon>Cephalopoda</taxon>
        <taxon>Coleoidea</taxon>
        <taxon>Octopodiformes</taxon>
        <taxon>Octopoda</taxon>
        <taxon>Incirrata</taxon>
        <taxon>Octopodidae</taxon>
        <taxon>Octopus</taxon>
    </lineage>
</organism>
<sequence>MLVRQEECWHKKGPVKCEDCGRETKDKNNGMGSEMFLLYFMLSLASLGLTYPHGGPDSSCQTMLPTGHGVPPQSSPAPYKLTIRKSSFNPGETIPVVMKADKDYFTGIYLQSHPVVCTPNQTMPLGFFTTFTREFHTRHCFGIVHSTVTQANNRKKVQETVYWTAPVKAIGQIVFKATFVKNVTTFWTGISSRILSDLGPVTLPAECLKNTVQKSNSHHRIKDQTSLSSEIRPIFRNVTACLNGGQHGFISFRTGYLFVTGICILYQIAVI</sequence>
<comment type="similarity">
    <text evidence="2">Belongs to the insect defense protein family.</text>
</comment>
<protein>
    <recommendedName>
        <fullName evidence="9">Reelin domain-containing protein</fullName>
    </recommendedName>
</protein>
<name>A0AA36B1J3_OCTVU</name>
<gene>
    <name evidence="10" type="ORF">OCTVUL_1B000556</name>
</gene>
<feature type="domain" description="Reelin" evidence="9">
    <location>
        <begin position="45"/>
        <end position="214"/>
    </location>
</feature>
<evidence type="ECO:0000259" key="9">
    <source>
        <dbReference type="PROSITE" id="PS51019"/>
    </source>
</evidence>
<dbReference type="PANTHER" id="PTHR45828:SF9">
    <property type="entry name" value="CELL WALL INTEGRITY AND STRESS RESPONSE COMPONENT 4-LIKE-RELATED"/>
    <property type="match status" value="1"/>
</dbReference>
<dbReference type="InterPro" id="IPR051237">
    <property type="entry name" value="Ferric-chelate_Red/DefProt"/>
</dbReference>
<dbReference type="GO" id="GO:0042742">
    <property type="term" value="P:defense response to bacterium"/>
    <property type="evidence" value="ECO:0007669"/>
    <property type="project" value="UniProtKB-KW"/>
</dbReference>
<dbReference type="InterPro" id="IPR042307">
    <property type="entry name" value="Reeler_sf"/>
</dbReference>
<evidence type="ECO:0000256" key="6">
    <source>
        <dbReference type="ARBA" id="ARBA00022729"/>
    </source>
</evidence>
<proteinExistence type="inferred from homology"/>
<evidence type="ECO:0000256" key="2">
    <source>
        <dbReference type="ARBA" id="ARBA00008501"/>
    </source>
</evidence>
<evidence type="ECO:0000256" key="7">
    <source>
        <dbReference type="ARBA" id="ARBA00022859"/>
    </source>
</evidence>
<dbReference type="PROSITE" id="PS51019">
    <property type="entry name" value="REELIN"/>
    <property type="match status" value="1"/>
</dbReference>
<dbReference type="Proteomes" id="UP001162480">
    <property type="component" value="Chromosome 7"/>
</dbReference>
<dbReference type="CDD" id="cd08544">
    <property type="entry name" value="Reeler"/>
    <property type="match status" value="1"/>
</dbReference>
<keyword evidence="8" id="KW-0044">Antibiotic</keyword>
<evidence type="ECO:0000256" key="3">
    <source>
        <dbReference type="ARBA" id="ARBA00022525"/>
    </source>
</evidence>
<reference evidence="10" key="1">
    <citation type="submission" date="2023-08" db="EMBL/GenBank/DDBJ databases">
        <authorList>
            <person name="Alioto T."/>
            <person name="Alioto T."/>
            <person name="Gomez Garrido J."/>
        </authorList>
    </citation>
    <scope>NUCLEOTIDE SEQUENCE</scope>
</reference>
<comment type="subcellular location">
    <subcellularLocation>
        <location evidence="1">Secreted</location>
    </subcellularLocation>
</comment>
<dbReference type="GO" id="GO:0045087">
    <property type="term" value="P:innate immune response"/>
    <property type="evidence" value="ECO:0007669"/>
    <property type="project" value="UniProtKB-KW"/>
</dbReference>
<evidence type="ECO:0000256" key="1">
    <source>
        <dbReference type="ARBA" id="ARBA00004613"/>
    </source>
</evidence>
<evidence type="ECO:0000313" key="10">
    <source>
        <dbReference type="EMBL" id="CAI9725593.1"/>
    </source>
</evidence>
<accession>A0AA36B1J3</accession>
<dbReference type="Gene3D" id="2.60.40.4060">
    <property type="entry name" value="Reeler domain"/>
    <property type="match status" value="1"/>
</dbReference>
<evidence type="ECO:0000256" key="8">
    <source>
        <dbReference type="ARBA" id="ARBA00023022"/>
    </source>
</evidence>
<keyword evidence="11" id="KW-1185">Reference proteome</keyword>
<keyword evidence="6" id="KW-0732">Signal</keyword>
<evidence type="ECO:0000256" key="5">
    <source>
        <dbReference type="ARBA" id="ARBA00022588"/>
    </source>
</evidence>
<keyword evidence="7" id="KW-0391">Immunity</keyword>
<dbReference type="EMBL" id="OX597820">
    <property type="protein sequence ID" value="CAI9725593.1"/>
    <property type="molecule type" value="Genomic_DNA"/>
</dbReference>
<dbReference type="PANTHER" id="PTHR45828">
    <property type="entry name" value="CYTOCHROME B561/FERRIC REDUCTASE TRANSMEMBRANE"/>
    <property type="match status" value="1"/>
</dbReference>
<dbReference type="Pfam" id="PF02014">
    <property type="entry name" value="Reeler"/>
    <property type="match status" value="1"/>
</dbReference>
<dbReference type="AlphaFoldDB" id="A0AA36B1J3"/>
<keyword evidence="4" id="KW-0929">Antimicrobial</keyword>
<keyword evidence="5" id="KW-0399">Innate immunity</keyword>
<dbReference type="GO" id="GO:0016020">
    <property type="term" value="C:membrane"/>
    <property type="evidence" value="ECO:0007669"/>
    <property type="project" value="TreeGrafter"/>
</dbReference>
<keyword evidence="3" id="KW-0964">Secreted</keyword>
<evidence type="ECO:0000313" key="11">
    <source>
        <dbReference type="Proteomes" id="UP001162480"/>
    </source>
</evidence>
<evidence type="ECO:0000256" key="4">
    <source>
        <dbReference type="ARBA" id="ARBA00022529"/>
    </source>
</evidence>